<accession>A0A084AK65</accession>
<evidence type="ECO:0000313" key="3">
    <source>
        <dbReference type="Proteomes" id="UP000028045"/>
    </source>
</evidence>
<gene>
    <name evidence="2" type="ORF">S7711_11165</name>
</gene>
<dbReference type="AlphaFoldDB" id="A0A084AK65"/>
<proteinExistence type="predicted"/>
<evidence type="ECO:0000313" key="2">
    <source>
        <dbReference type="EMBL" id="KEY65694.1"/>
    </source>
</evidence>
<name>A0A084AK65_STACB</name>
<dbReference type="EMBL" id="KL648689">
    <property type="protein sequence ID" value="KEY65694.1"/>
    <property type="molecule type" value="Genomic_DNA"/>
</dbReference>
<dbReference type="Proteomes" id="UP000028045">
    <property type="component" value="Unassembled WGS sequence"/>
</dbReference>
<organism evidence="2 3">
    <name type="scientific">Stachybotrys chartarum (strain CBS 109288 / IBT 7711)</name>
    <name type="common">Toxic black mold</name>
    <name type="synonym">Stilbospora chartarum</name>
    <dbReference type="NCBI Taxonomy" id="1280523"/>
    <lineage>
        <taxon>Eukaryota</taxon>
        <taxon>Fungi</taxon>
        <taxon>Dikarya</taxon>
        <taxon>Ascomycota</taxon>
        <taxon>Pezizomycotina</taxon>
        <taxon>Sordariomycetes</taxon>
        <taxon>Hypocreomycetidae</taxon>
        <taxon>Hypocreales</taxon>
        <taxon>Stachybotryaceae</taxon>
        <taxon>Stachybotrys</taxon>
    </lineage>
</organism>
<protein>
    <submittedName>
        <fullName evidence="2">Uncharacterized protein</fullName>
    </submittedName>
</protein>
<keyword evidence="3" id="KW-1185">Reference proteome</keyword>
<dbReference type="HOGENOM" id="CLU_1176071_0_0_1"/>
<reference evidence="2 3" key="1">
    <citation type="journal article" date="2014" name="BMC Genomics">
        <title>Comparative genome sequencing reveals chemotype-specific gene clusters in the toxigenic black mold Stachybotrys.</title>
        <authorList>
            <person name="Semeiks J."/>
            <person name="Borek D."/>
            <person name="Otwinowski Z."/>
            <person name="Grishin N.V."/>
        </authorList>
    </citation>
    <scope>NUCLEOTIDE SEQUENCE [LARGE SCALE GENOMIC DNA]</scope>
    <source>
        <strain evidence="3">CBS 109288 / IBT 7711</strain>
    </source>
</reference>
<sequence length="236" mass="26025">MRIFHAGFAHWSMGLLLAGHVPDYVCVYYSDVTIVDLTYAGLVIVTLVRVAQFVESKMVHLAEKNRHRGGNCQRCSSRSPIQVADTSRRTKPPATPDFFIPSPIGTNVITAEHLVKVVLIQKSKARAGHGDFTTQYTDRRSGKESKFLDDRGIYEYVMETGSPIASQWANSIGPGLAANPFAAPPSSLYPIEALGAEAFKMPLWDTCHFEHIFRAKCPNRAANPGSAILKPYFDAI</sequence>
<feature type="region of interest" description="Disordered" evidence="1">
    <location>
        <begin position="68"/>
        <end position="96"/>
    </location>
</feature>
<evidence type="ECO:0000256" key="1">
    <source>
        <dbReference type="SAM" id="MobiDB-lite"/>
    </source>
</evidence>